<feature type="coiled-coil region" evidence="1">
    <location>
        <begin position="91"/>
        <end position="129"/>
    </location>
</feature>
<dbReference type="CDD" id="cd00077">
    <property type="entry name" value="HDc"/>
    <property type="match status" value="1"/>
</dbReference>
<dbReference type="PANTHER" id="PTHR43155:SF2">
    <property type="entry name" value="CYCLIC DI-GMP PHOSPHODIESTERASE PA4108"/>
    <property type="match status" value="1"/>
</dbReference>
<protein>
    <submittedName>
        <fullName evidence="5">Nucleotidyltransferase with HDIG domain</fullName>
    </submittedName>
</protein>
<proteinExistence type="predicted"/>
<keyword evidence="6" id="KW-1185">Reference proteome</keyword>
<comment type="caution">
    <text evidence="5">The sequence shown here is derived from an EMBL/GenBank/DDBJ whole genome shotgun (WGS) entry which is preliminary data.</text>
</comment>
<feature type="domain" description="HD" evidence="3">
    <location>
        <begin position="145"/>
        <end position="269"/>
    </location>
</feature>
<dbReference type="InterPro" id="IPR006675">
    <property type="entry name" value="HDIG_dom"/>
</dbReference>
<feature type="domain" description="HD-GYP" evidence="4">
    <location>
        <begin position="123"/>
        <end position="320"/>
    </location>
</feature>
<dbReference type="Proteomes" id="UP001230005">
    <property type="component" value="Unassembled WGS sequence"/>
</dbReference>
<feature type="transmembrane region" description="Helical" evidence="2">
    <location>
        <begin position="39"/>
        <end position="57"/>
    </location>
</feature>
<evidence type="ECO:0000313" key="6">
    <source>
        <dbReference type="Proteomes" id="UP001230005"/>
    </source>
</evidence>
<organism evidence="5 6">
    <name type="scientific">Evansella vedderi</name>
    <dbReference type="NCBI Taxonomy" id="38282"/>
    <lineage>
        <taxon>Bacteria</taxon>
        <taxon>Bacillati</taxon>
        <taxon>Bacillota</taxon>
        <taxon>Bacilli</taxon>
        <taxon>Bacillales</taxon>
        <taxon>Bacillaceae</taxon>
        <taxon>Evansella</taxon>
    </lineage>
</organism>
<evidence type="ECO:0000259" key="3">
    <source>
        <dbReference type="PROSITE" id="PS51831"/>
    </source>
</evidence>
<sequence>MRSFKQKLIAFLSLFMLAILFKSVILNELNIKGIIDEPLIYSIIGLLLILLVAIKFTDHFSRSLKELTSQVNLVASSDNEVIQEFEGQCEISELSQSINETIKNKEKIIEEKSKEIQEITQSLNSLYLNTVISLSRAVDAKDKYTGSHSSNVARYSYAVAKKLDLNDEESRNIYIAGLLHDIGKIATPESILNKESNLTKEEFEKIKEHPEVGYKIVRDIEELNKRGVCLIVRHHHERIDGRGYPSRLEGEDIPIGARIVAVADAYDAMTTDRSYRAAFTHSQALEIIRNNSGTQFDPKVVDAFIKSMETQNEIIPPEKVFKVAN</sequence>
<dbReference type="Gene3D" id="6.10.340.10">
    <property type="match status" value="1"/>
</dbReference>
<keyword evidence="2" id="KW-0472">Membrane</keyword>
<keyword evidence="2" id="KW-1133">Transmembrane helix</keyword>
<evidence type="ECO:0000313" key="5">
    <source>
        <dbReference type="EMBL" id="MDQ0255608.1"/>
    </source>
</evidence>
<evidence type="ECO:0000259" key="4">
    <source>
        <dbReference type="PROSITE" id="PS51832"/>
    </source>
</evidence>
<evidence type="ECO:0000256" key="2">
    <source>
        <dbReference type="SAM" id="Phobius"/>
    </source>
</evidence>
<dbReference type="SMART" id="SM00471">
    <property type="entry name" value="HDc"/>
    <property type="match status" value="1"/>
</dbReference>
<reference evidence="5 6" key="1">
    <citation type="submission" date="2023-07" db="EMBL/GenBank/DDBJ databases">
        <title>Genomic Encyclopedia of Type Strains, Phase IV (KMG-IV): sequencing the most valuable type-strain genomes for metagenomic binning, comparative biology and taxonomic classification.</title>
        <authorList>
            <person name="Goeker M."/>
        </authorList>
    </citation>
    <scope>NUCLEOTIDE SEQUENCE [LARGE SCALE GENOMIC DNA]</scope>
    <source>
        <strain evidence="5 6">DSM 9768</strain>
    </source>
</reference>
<dbReference type="InterPro" id="IPR006674">
    <property type="entry name" value="HD_domain"/>
</dbReference>
<accession>A0ABT9ZYU2</accession>
<dbReference type="NCBIfam" id="TIGR00277">
    <property type="entry name" value="HDIG"/>
    <property type="match status" value="1"/>
</dbReference>
<keyword evidence="2" id="KW-0812">Transmembrane</keyword>
<evidence type="ECO:0000256" key="1">
    <source>
        <dbReference type="SAM" id="Coils"/>
    </source>
</evidence>
<dbReference type="EMBL" id="JAUSUG010000011">
    <property type="protein sequence ID" value="MDQ0255608.1"/>
    <property type="molecule type" value="Genomic_DNA"/>
</dbReference>
<dbReference type="PROSITE" id="PS51831">
    <property type="entry name" value="HD"/>
    <property type="match status" value="1"/>
</dbReference>
<keyword evidence="1" id="KW-0175">Coiled coil</keyword>
<dbReference type="SUPFAM" id="SSF109604">
    <property type="entry name" value="HD-domain/PDEase-like"/>
    <property type="match status" value="1"/>
</dbReference>
<dbReference type="PROSITE" id="PS51832">
    <property type="entry name" value="HD_GYP"/>
    <property type="match status" value="1"/>
</dbReference>
<dbReference type="Pfam" id="PF13487">
    <property type="entry name" value="HD_5"/>
    <property type="match status" value="1"/>
</dbReference>
<dbReference type="PANTHER" id="PTHR43155">
    <property type="entry name" value="CYCLIC DI-GMP PHOSPHODIESTERASE PA4108-RELATED"/>
    <property type="match status" value="1"/>
</dbReference>
<dbReference type="InterPro" id="IPR003607">
    <property type="entry name" value="HD/PDEase_dom"/>
</dbReference>
<name>A0ABT9ZYU2_9BACI</name>
<dbReference type="InterPro" id="IPR037522">
    <property type="entry name" value="HD_GYP_dom"/>
</dbReference>
<gene>
    <name evidence="5" type="ORF">J2S74_002990</name>
</gene>
<dbReference type="Gene3D" id="1.10.3210.10">
    <property type="entry name" value="Hypothetical protein af1432"/>
    <property type="match status" value="1"/>
</dbReference>